<evidence type="ECO:0000313" key="1">
    <source>
        <dbReference type="EMBL" id="MVN88657.1"/>
    </source>
</evidence>
<organism evidence="1 2">
    <name type="scientific">Deinococcus arboris</name>
    <dbReference type="NCBI Taxonomy" id="2682977"/>
    <lineage>
        <taxon>Bacteria</taxon>
        <taxon>Thermotogati</taxon>
        <taxon>Deinococcota</taxon>
        <taxon>Deinococci</taxon>
        <taxon>Deinococcales</taxon>
        <taxon>Deinococcaceae</taxon>
        <taxon>Deinococcus</taxon>
    </lineage>
</organism>
<gene>
    <name evidence="1" type="ORF">GO986_18125</name>
</gene>
<protein>
    <recommendedName>
        <fullName evidence="3">DUF1877 domain-containing protein</fullName>
    </recommendedName>
</protein>
<dbReference type="RefSeq" id="WP_157460717.1">
    <property type="nucleotide sequence ID" value="NZ_WQLB01000032.1"/>
</dbReference>
<dbReference type="EMBL" id="WQLB01000032">
    <property type="protein sequence ID" value="MVN88657.1"/>
    <property type="molecule type" value="Genomic_DNA"/>
</dbReference>
<name>A0A7C9LP89_9DEIO</name>
<evidence type="ECO:0000313" key="2">
    <source>
        <dbReference type="Proteomes" id="UP000483286"/>
    </source>
</evidence>
<proteinExistence type="predicted"/>
<dbReference type="Proteomes" id="UP000483286">
    <property type="component" value="Unassembled WGS sequence"/>
</dbReference>
<comment type="caution">
    <text evidence="1">The sequence shown here is derived from an EMBL/GenBank/DDBJ whole genome shotgun (WGS) entry which is preliminary data.</text>
</comment>
<reference evidence="1 2" key="1">
    <citation type="submission" date="2019-12" db="EMBL/GenBank/DDBJ databases">
        <title>Deinococcus sp. HMF7620 Genome sequencing and assembly.</title>
        <authorList>
            <person name="Kang H."/>
            <person name="Kim H."/>
            <person name="Joh K."/>
        </authorList>
    </citation>
    <scope>NUCLEOTIDE SEQUENCE [LARGE SCALE GENOMIC DNA]</scope>
    <source>
        <strain evidence="1 2">HMF7620</strain>
    </source>
</reference>
<evidence type="ECO:0008006" key="3">
    <source>
        <dbReference type="Google" id="ProtNLM"/>
    </source>
</evidence>
<dbReference type="AlphaFoldDB" id="A0A7C9LP89"/>
<sequence>MHFEAPIASDSLFGDFYASAAADLGLPLLSGAYASGLKLSRPADLAQLLSEVDAVEAEWLRRDLPGQWRDELHDPARSQRLQEGAADLRAAVCVATEEGGTLILG</sequence>
<keyword evidence="2" id="KW-1185">Reference proteome</keyword>
<accession>A0A7C9LP89</accession>